<keyword evidence="2" id="KW-1185">Reference proteome</keyword>
<dbReference type="Proteomes" id="UP001596065">
    <property type="component" value="Unassembled WGS sequence"/>
</dbReference>
<accession>A0ABW0WS61</accession>
<dbReference type="EMBL" id="JBHSOE010000056">
    <property type="protein sequence ID" value="MFC5659086.1"/>
    <property type="molecule type" value="Genomic_DNA"/>
</dbReference>
<comment type="caution">
    <text evidence="1">The sequence shown here is derived from an EMBL/GenBank/DDBJ whole genome shotgun (WGS) entry which is preliminary data.</text>
</comment>
<protein>
    <submittedName>
        <fullName evidence="1">Uncharacterized protein</fullName>
    </submittedName>
</protein>
<proteinExistence type="predicted"/>
<reference evidence="2" key="1">
    <citation type="journal article" date="2019" name="Int. J. Syst. Evol. Microbiol.">
        <title>The Global Catalogue of Microorganisms (GCM) 10K type strain sequencing project: providing services to taxonomists for standard genome sequencing and annotation.</title>
        <authorList>
            <consortium name="The Broad Institute Genomics Platform"/>
            <consortium name="The Broad Institute Genome Sequencing Center for Infectious Disease"/>
            <person name="Wu L."/>
            <person name="Ma J."/>
        </authorList>
    </citation>
    <scope>NUCLEOTIDE SEQUENCE [LARGE SCALE GENOMIC DNA]</scope>
    <source>
        <strain evidence="2">KCTC 5701</strain>
    </source>
</reference>
<name>A0ABW0WS61_STRNO</name>
<sequence length="73" mass="8084">MQLSMTCAVPRPNAGIIDDIEDADNKKGFEPDELTAFHQLVRHLVVDGDRRAASAGHQARRTLAEMTVVGQRR</sequence>
<organism evidence="1 2">
    <name type="scientific">Streptomyces nogalater</name>
    <dbReference type="NCBI Taxonomy" id="38314"/>
    <lineage>
        <taxon>Bacteria</taxon>
        <taxon>Bacillati</taxon>
        <taxon>Actinomycetota</taxon>
        <taxon>Actinomycetes</taxon>
        <taxon>Kitasatosporales</taxon>
        <taxon>Streptomycetaceae</taxon>
        <taxon>Streptomyces</taxon>
    </lineage>
</organism>
<evidence type="ECO:0000313" key="1">
    <source>
        <dbReference type="EMBL" id="MFC5659086.1"/>
    </source>
</evidence>
<dbReference type="RefSeq" id="WP_344347669.1">
    <property type="nucleotide sequence ID" value="NZ_BAAASM010000012.1"/>
</dbReference>
<evidence type="ECO:0000313" key="2">
    <source>
        <dbReference type="Proteomes" id="UP001596065"/>
    </source>
</evidence>
<gene>
    <name evidence="1" type="ORF">ACFP3J_26890</name>
</gene>